<organism evidence="2 3">
    <name type="scientific">Chaetomium globosum (strain ATCC 6205 / CBS 148.51 / DSM 1962 / NBRC 6347 / NRRL 1970)</name>
    <name type="common">Soil fungus</name>
    <dbReference type="NCBI Taxonomy" id="306901"/>
    <lineage>
        <taxon>Eukaryota</taxon>
        <taxon>Fungi</taxon>
        <taxon>Dikarya</taxon>
        <taxon>Ascomycota</taxon>
        <taxon>Pezizomycotina</taxon>
        <taxon>Sordariomycetes</taxon>
        <taxon>Sordariomycetidae</taxon>
        <taxon>Sordariales</taxon>
        <taxon>Chaetomiaceae</taxon>
        <taxon>Chaetomium</taxon>
    </lineage>
</organism>
<accession>Q2HGA3</accession>
<gene>
    <name evidence="2" type="ORF">CHGG_00751</name>
</gene>
<dbReference type="GeneID" id="4386903"/>
<feature type="region of interest" description="Disordered" evidence="1">
    <location>
        <begin position="655"/>
        <end position="725"/>
    </location>
</feature>
<feature type="compositionally biased region" description="Basic and acidic residues" evidence="1">
    <location>
        <begin position="655"/>
        <end position="671"/>
    </location>
</feature>
<feature type="compositionally biased region" description="Basic and acidic residues" evidence="1">
    <location>
        <begin position="310"/>
        <end position="335"/>
    </location>
</feature>
<dbReference type="RefSeq" id="XP_001219972.1">
    <property type="nucleotide sequence ID" value="XM_001219971.1"/>
</dbReference>
<feature type="region of interest" description="Disordered" evidence="1">
    <location>
        <begin position="243"/>
        <end position="370"/>
    </location>
</feature>
<dbReference type="VEuPathDB" id="FungiDB:CHGG_00751"/>
<dbReference type="CDD" id="cd19757">
    <property type="entry name" value="Bbox1"/>
    <property type="match status" value="1"/>
</dbReference>
<dbReference type="Proteomes" id="UP000001056">
    <property type="component" value="Unassembled WGS sequence"/>
</dbReference>
<feature type="compositionally biased region" description="Polar residues" evidence="1">
    <location>
        <begin position="10"/>
        <end position="35"/>
    </location>
</feature>
<dbReference type="HOGENOM" id="CLU_457219_0_0_1"/>
<evidence type="ECO:0000256" key="1">
    <source>
        <dbReference type="SAM" id="MobiDB-lite"/>
    </source>
</evidence>
<feature type="compositionally biased region" description="Low complexity" evidence="1">
    <location>
        <begin position="700"/>
        <end position="710"/>
    </location>
</feature>
<sequence>MDEEPHDQPSLANATPPANNDNSTLTEPGNENPANASVGPSEATEAEEIPSLDTLSKEPYRTHRKWFPKYGRVQKCDWCNARAPGTLHVCVQCSIRMCEDCARNRLWHRNRTHFIDADTLDWVMKKIPRAPRPKLPKQPKSTKLKVPSKRSAAPDSPDQRPRTLPAARRVKFEDEDEDEDEEDDGDWAGHGNNFDRARTSQPHFNASVHPHYGYGHPHHQQMPNYYDYNQEALRYQQAVAHGGYAPYGRPEPPLPGYHDPRVPPPAAPSTTDFGTRRGGRQAAAKARQSISEQSRRDDDDASETGVDDELGPRHHQDDSEVHKEKSNKNRRRSDQDTGSVSQSSTERGRASTIHVGAAQGNRMSVGPPEISAREREHDRLIVDVYNWAYGNKPSLNPHRVRTHIPDRWFGPREALVPPYYPREPGPYGHGPNPPLHPAYPHGQYHVKNQHQHLYAPPGYSYPAHQQPYQEYHQYPIHPQYPPPHGHATNTTNTTTTTTHPSTAPASAPAPATATTRPAAPVHHQHQLPPQQPHASAADRMLLEEMCRAWTHNAVLQRLVASNHRVYAIQLLWDVCELRRRVAFGVGDDHQGNTGGGEGGGVGGVVGDAAAYASSQTVRWFVAERDSQFRLEYEQNQRVARGREREREWEAEEARAREQERELEQEQERGQERALPTRSSGGGPSSVSGQQRVHRHRRRGSVVSSGAAAGSEQDAMEDGEETESEE</sequence>
<feature type="compositionally biased region" description="Acidic residues" evidence="1">
    <location>
        <begin position="299"/>
        <end position="309"/>
    </location>
</feature>
<feature type="compositionally biased region" description="Acidic residues" evidence="1">
    <location>
        <begin position="173"/>
        <end position="186"/>
    </location>
</feature>
<dbReference type="OrthoDB" id="4590708at2759"/>
<keyword evidence="3" id="KW-1185">Reference proteome</keyword>
<name>Q2HGA3_CHAGB</name>
<proteinExistence type="predicted"/>
<feature type="compositionally biased region" description="Low complexity" evidence="1">
    <location>
        <begin position="485"/>
        <end position="535"/>
    </location>
</feature>
<feature type="region of interest" description="Disordered" evidence="1">
    <location>
        <begin position="1"/>
        <end position="55"/>
    </location>
</feature>
<dbReference type="EMBL" id="CH408029">
    <property type="protein sequence ID" value="EAQ92516.1"/>
    <property type="molecule type" value="Genomic_DNA"/>
</dbReference>
<dbReference type="InParanoid" id="Q2HGA3"/>
<feature type="compositionally biased region" description="Basic residues" evidence="1">
    <location>
        <begin position="129"/>
        <end position="148"/>
    </location>
</feature>
<dbReference type="AlphaFoldDB" id="Q2HGA3"/>
<feature type="compositionally biased region" description="Polar residues" evidence="1">
    <location>
        <begin position="336"/>
        <end position="345"/>
    </location>
</feature>
<evidence type="ECO:0000313" key="2">
    <source>
        <dbReference type="EMBL" id="EAQ92516.1"/>
    </source>
</evidence>
<feature type="compositionally biased region" description="Acidic residues" evidence="1">
    <location>
        <begin position="713"/>
        <end position="725"/>
    </location>
</feature>
<feature type="region of interest" description="Disordered" evidence="1">
    <location>
        <begin position="480"/>
        <end position="535"/>
    </location>
</feature>
<evidence type="ECO:0000313" key="3">
    <source>
        <dbReference type="Proteomes" id="UP000001056"/>
    </source>
</evidence>
<feature type="region of interest" description="Disordered" evidence="1">
    <location>
        <begin position="129"/>
        <end position="206"/>
    </location>
</feature>
<reference evidence="3" key="1">
    <citation type="journal article" date="2015" name="Genome Announc.">
        <title>Draft genome sequence of the cellulolytic fungus Chaetomium globosum.</title>
        <authorList>
            <person name="Cuomo C.A."/>
            <person name="Untereiner W.A."/>
            <person name="Ma L.-J."/>
            <person name="Grabherr M."/>
            <person name="Birren B.W."/>
        </authorList>
    </citation>
    <scope>NUCLEOTIDE SEQUENCE [LARGE SCALE GENOMIC DNA]</scope>
    <source>
        <strain evidence="3">ATCC 6205 / CBS 148.51 / DSM 1962 / NBRC 6347 / NRRL 1970</strain>
    </source>
</reference>
<dbReference type="eggNOG" id="ENOG502RJZX">
    <property type="taxonomic scope" value="Eukaryota"/>
</dbReference>
<protein>
    <submittedName>
        <fullName evidence="2">Uncharacterized protein</fullName>
    </submittedName>
</protein>